<dbReference type="Pfam" id="PF13520">
    <property type="entry name" value="AA_permease_2"/>
    <property type="match status" value="1"/>
</dbReference>
<evidence type="ECO:0000256" key="3">
    <source>
        <dbReference type="ARBA" id="ARBA00022989"/>
    </source>
</evidence>
<reference evidence="6 7" key="1">
    <citation type="submission" date="2019-12" db="EMBL/GenBank/DDBJ databases">
        <title>Chromosome-level assembly of the Caenorhabditis remanei genome.</title>
        <authorList>
            <person name="Teterina A.A."/>
            <person name="Willis J.H."/>
            <person name="Phillips P.C."/>
        </authorList>
    </citation>
    <scope>NUCLEOTIDE SEQUENCE [LARGE SCALE GENOMIC DNA]</scope>
    <source>
        <strain evidence="6 7">PX506</strain>
        <tissue evidence="6">Whole organism</tissue>
    </source>
</reference>
<keyword evidence="2 5" id="KW-0812">Transmembrane</keyword>
<feature type="transmembrane region" description="Helical" evidence="5">
    <location>
        <begin position="364"/>
        <end position="384"/>
    </location>
</feature>
<keyword evidence="4 5" id="KW-0472">Membrane</keyword>
<keyword evidence="3 5" id="KW-1133">Transmembrane helix</keyword>
<evidence type="ECO:0000256" key="2">
    <source>
        <dbReference type="ARBA" id="ARBA00022692"/>
    </source>
</evidence>
<feature type="transmembrane region" description="Helical" evidence="5">
    <location>
        <begin position="430"/>
        <end position="448"/>
    </location>
</feature>
<name>A0A6A5G702_CAERE</name>
<proteinExistence type="predicted"/>
<dbReference type="PANTHER" id="PTHR11785">
    <property type="entry name" value="AMINO ACID TRANSPORTER"/>
    <property type="match status" value="1"/>
</dbReference>
<dbReference type="FunFam" id="1.20.1740.10:FF:000073">
    <property type="entry name" value="Y+L amino acid transporter"/>
    <property type="match status" value="1"/>
</dbReference>
<organism evidence="6 7">
    <name type="scientific">Caenorhabditis remanei</name>
    <name type="common">Caenorhabditis vulgaris</name>
    <dbReference type="NCBI Taxonomy" id="31234"/>
    <lineage>
        <taxon>Eukaryota</taxon>
        <taxon>Metazoa</taxon>
        <taxon>Ecdysozoa</taxon>
        <taxon>Nematoda</taxon>
        <taxon>Chromadorea</taxon>
        <taxon>Rhabditida</taxon>
        <taxon>Rhabditina</taxon>
        <taxon>Rhabditomorpha</taxon>
        <taxon>Rhabditoidea</taxon>
        <taxon>Rhabditidae</taxon>
        <taxon>Peloderinae</taxon>
        <taxon>Caenorhabditis</taxon>
    </lineage>
</organism>
<feature type="transmembrane region" description="Helical" evidence="5">
    <location>
        <begin position="206"/>
        <end position="230"/>
    </location>
</feature>
<feature type="transmembrane region" description="Helical" evidence="5">
    <location>
        <begin position="242"/>
        <end position="265"/>
    </location>
</feature>
<comment type="subcellular location">
    <subcellularLocation>
        <location evidence="1">Membrane</location>
        <topology evidence="1">Multi-pass membrane protein</topology>
    </subcellularLocation>
</comment>
<dbReference type="PIRSF" id="PIRSF006060">
    <property type="entry name" value="AA_transporter"/>
    <property type="match status" value="1"/>
</dbReference>
<evidence type="ECO:0000256" key="4">
    <source>
        <dbReference type="ARBA" id="ARBA00023136"/>
    </source>
</evidence>
<evidence type="ECO:0000313" key="6">
    <source>
        <dbReference type="EMBL" id="KAF1750472.1"/>
    </source>
</evidence>
<sequence>MNEKDETSSLIRLKPRISLFNGCTIIIGVIIGSGIFVSPKGVLLEAGSAGMSLLIWLLSGAFAMVGAICYSELGTLIPKSGGDYAYIYEAFGPLPAFLFLWVALVIINPTSLAIIAITCATYALQPFYSCPVPDVVVNLFAGCIIAVLTFINCWDVRMATRTNDFFTITKLLALSLIIVSGGYWLSLGHVDNLVMPDVNEGTQTKLAAIAMAFYSGVFSFSGFSFLNFVTEELKNPFRNLPRAIYISIPVITVVYMFVNVAYFSVLTVDEILDSDAVAITFADKILGSFGSKILMPMFVSFSCVGSLNGILITCSRMFFSGARNNQLPELFAMISIKQLTPIPSLIFLGGTSIVMLFIGNVFQLINYLTFADSLVFFASTAGLLKLRATLPSSVLENRPIKISILYPIIFFLMCIFLLVLPFFHSDPWELVYGLFLVLSGIPVYTLFVHNKWRPGFVNSTWIGFTHLIQKLLYCIPDLSGSS</sequence>
<dbReference type="Gene3D" id="1.20.1740.10">
    <property type="entry name" value="Amino acid/polyamine transporter I"/>
    <property type="match status" value="1"/>
</dbReference>
<feature type="transmembrane region" description="Helical" evidence="5">
    <location>
        <begin position="404"/>
        <end position="424"/>
    </location>
</feature>
<feature type="transmembrane region" description="Helical" evidence="5">
    <location>
        <begin position="165"/>
        <end position="186"/>
    </location>
</feature>
<feature type="transmembrane region" description="Helical" evidence="5">
    <location>
        <begin position="135"/>
        <end position="153"/>
    </location>
</feature>
<accession>A0A6A5G702</accession>
<feature type="transmembrane region" description="Helical" evidence="5">
    <location>
        <begin position="339"/>
        <end position="358"/>
    </location>
</feature>
<evidence type="ECO:0000256" key="1">
    <source>
        <dbReference type="ARBA" id="ARBA00004141"/>
    </source>
</evidence>
<comment type="caution">
    <text evidence="6">The sequence shown here is derived from an EMBL/GenBank/DDBJ whole genome shotgun (WGS) entry which is preliminary data.</text>
</comment>
<feature type="transmembrane region" description="Helical" evidence="5">
    <location>
        <begin position="49"/>
        <end position="70"/>
    </location>
</feature>
<dbReference type="Proteomes" id="UP000483820">
    <property type="component" value="Chromosome V"/>
</dbReference>
<feature type="transmembrane region" description="Helical" evidence="5">
    <location>
        <begin position="19"/>
        <end position="37"/>
    </location>
</feature>
<dbReference type="GeneID" id="9807231"/>
<gene>
    <name evidence="6" type="ORF">GCK72_017022</name>
</gene>
<protein>
    <submittedName>
        <fullName evidence="6">Uncharacterized protein</fullName>
    </submittedName>
</protein>
<dbReference type="GO" id="GO:0015179">
    <property type="term" value="F:L-amino acid transmembrane transporter activity"/>
    <property type="evidence" value="ECO:0007669"/>
    <property type="project" value="TreeGrafter"/>
</dbReference>
<dbReference type="KEGG" id="crq:GCK72_017022"/>
<feature type="transmembrane region" description="Helical" evidence="5">
    <location>
        <begin position="293"/>
        <end position="319"/>
    </location>
</feature>
<dbReference type="PANTHER" id="PTHR11785:SF528">
    <property type="entry name" value="AMINO ACID TRANSPORTER PROTEIN JHI-21"/>
    <property type="match status" value="1"/>
</dbReference>
<feature type="transmembrane region" description="Helical" evidence="5">
    <location>
        <begin position="98"/>
        <end position="123"/>
    </location>
</feature>
<evidence type="ECO:0000313" key="7">
    <source>
        <dbReference type="Proteomes" id="UP000483820"/>
    </source>
</evidence>
<evidence type="ECO:0000256" key="5">
    <source>
        <dbReference type="SAM" id="Phobius"/>
    </source>
</evidence>
<dbReference type="InterPro" id="IPR050598">
    <property type="entry name" value="AminoAcid_Transporter"/>
</dbReference>
<dbReference type="CTD" id="9807231"/>
<dbReference type="EMBL" id="WUAV01000005">
    <property type="protein sequence ID" value="KAF1750472.1"/>
    <property type="molecule type" value="Genomic_DNA"/>
</dbReference>
<dbReference type="InterPro" id="IPR002293">
    <property type="entry name" value="AA/rel_permease1"/>
</dbReference>
<dbReference type="RefSeq" id="XP_003105914.2">
    <property type="nucleotide sequence ID" value="XM_003105866.2"/>
</dbReference>
<dbReference type="GO" id="GO:0016020">
    <property type="term" value="C:membrane"/>
    <property type="evidence" value="ECO:0007669"/>
    <property type="project" value="UniProtKB-SubCell"/>
</dbReference>
<dbReference type="AlphaFoldDB" id="A0A6A5G702"/>